<dbReference type="AlphaFoldDB" id="A0A3N3DVM0"/>
<dbReference type="InterPro" id="IPR052168">
    <property type="entry name" value="Cytochrome_b561_oxidase"/>
</dbReference>
<reference evidence="15 16" key="1">
    <citation type="submission" date="2018-11" db="EMBL/GenBank/DDBJ databases">
        <title>Vibrio ponticus strain CAIM 1751 pathogenic for the snapper Lutjanus guttatus.</title>
        <authorList>
            <person name="Soto-Rodriguez S."/>
            <person name="Lozano-Olvera R."/>
            <person name="Gomez-Gil B."/>
        </authorList>
    </citation>
    <scope>NUCLEOTIDE SEQUENCE [LARGE SCALE GENOMIC DNA]</scope>
    <source>
        <strain evidence="15 16">CAIM 1751</strain>
    </source>
</reference>
<protein>
    <submittedName>
        <fullName evidence="15">Cytochrome b</fullName>
    </submittedName>
</protein>
<dbReference type="EMBL" id="RKIK01000076">
    <property type="protein sequence ID" value="ROV58470.1"/>
    <property type="molecule type" value="Genomic_DNA"/>
</dbReference>
<evidence type="ECO:0000256" key="10">
    <source>
        <dbReference type="ARBA" id="ARBA00023004"/>
    </source>
</evidence>
<name>A0A3N3DVM0_9VIBR</name>
<dbReference type="GO" id="GO:0046872">
    <property type="term" value="F:metal ion binding"/>
    <property type="evidence" value="ECO:0007669"/>
    <property type="project" value="UniProtKB-KW"/>
</dbReference>
<dbReference type="PANTHER" id="PTHR30529">
    <property type="entry name" value="CYTOCHROME B561"/>
    <property type="match status" value="1"/>
</dbReference>
<dbReference type="GO" id="GO:0020037">
    <property type="term" value="F:heme binding"/>
    <property type="evidence" value="ECO:0007669"/>
    <property type="project" value="TreeGrafter"/>
</dbReference>
<keyword evidence="10" id="KW-0408">Iron</keyword>
<evidence type="ECO:0000256" key="4">
    <source>
        <dbReference type="ARBA" id="ARBA00022475"/>
    </source>
</evidence>
<evidence type="ECO:0000256" key="11">
    <source>
        <dbReference type="ARBA" id="ARBA00023136"/>
    </source>
</evidence>
<dbReference type="InterPro" id="IPR016174">
    <property type="entry name" value="Di-haem_cyt_TM"/>
</dbReference>
<keyword evidence="11 13" id="KW-0472">Membrane</keyword>
<comment type="subcellular location">
    <subcellularLocation>
        <location evidence="2">Cell membrane</location>
        <topology evidence="2">Multi-pass membrane protein</topology>
    </subcellularLocation>
</comment>
<keyword evidence="5" id="KW-0349">Heme</keyword>
<keyword evidence="4" id="KW-1003">Cell membrane</keyword>
<dbReference type="SUPFAM" id="SSF81342">
    <property type="entry name" value="Transmembrane di-heme cytochromes"/>
    <property type="match status" value="1"/>
</dbReference>
<evidence type="ECO:0000256" key="8">
    <source>
        <dbReference type="ARBA" id="ARBA00022982"/>
    </source>
</evidence>
<dbReference type="Proteomes" id="UP000278792">
    <property type="component" value="Unassembled WGS sequence"/>
</dbReference>
<keyword evidence="7" id="KW-0479">Metal-binding</keyword>
<evidence type="ECO:0000313" key="16">
    <source>
        <dbReference type="Proteomes" id="UP000278792"/>
    </source>
</evidence>
<evidence type="ECO:0000256" key="1">
    <source>
        <dbReference type="ARBA" id="ARBA00001970"/>
    </source>
</evidence>
<comment type="caution">
    <text evidence="15">The sequence shown here is derived from an EMBL/GenBank/DDBJ whole genome shotgun (WGS) entry which is preliminary data.</text>
</comment>
<keyword evidence="9 13" id="KW-1133">Transmembrane helix</keyword>
<organism evidence="15 16">
    <name type="scientific">Vibrio ponticus</name>
    <dbReference type="NCBI Taxonomy" id="265668"/>
    <lineage>
        <taxon>Bacteria</taxon>
        <taxon>Pseudomonadati</taxon>
        <taxon>Pseudomonadota</taxon>
        <taxon>Gammaproteobacteria</taxon>
        <taxon>Vibrionales</taxon>
        <taxon>Vibrionaceae</taxon>
        <taxon>Vibrio</taxon>
    </lineage>
</organism>
<dbReference type="PANTHER" id="PTHR30529:SF7">
    <property type="entry name" value="CYTOCHROME B561 BACTERIAL_NI-HYDROGENASE DOMAIN-CONTAINING PROTEIN"/>
    <property type="match status" value="1"/>
</dbReference>
<dbReference type="GO" id="GO:0005886">
    <property type="term" value="C:plasma membrane"/>
    <property type="evidence" value="ECO:0007669"/>
    <property type="project" value="UniProtKB-SubCell"/>
</dbReference>
<evidence type="ECO:0000256" key="2">
    <source>
        <dbReference type="ARBA" id="ARBA00004651"/>
    </source>
</evidence>
<gene>
    <name evidence="15" type="ORF">EGH82_18270</name>
</gene>
<evidence type="ECO:0000259" key="14">
    <source>
        <dbReference type="Pfam" id="PF01292"/>
    </source>
</evidence>
<sequence length="178" mass="18959">MLNKHSLSIPTIALHWITGLAFIGVFALGLYMVDLPRGPEKFELIGLHKSLGALILIIALVRIVWRLKEGAIPPASPVAVWQDKLAKAIHGILMLATLAMPISGIAMSVGGGRGADIFGWQFIAEGDKIVWLQELGGTIHGVSVNIIIAALVLHIAGAIKHQVIDKDGTISRMVGRAS</sequence>
<feature type="domain" description="Cytochrome b561 bacterial/Ni-hydrogenase" evidence="14">
    <location>
        <begin position="8"/>
        <end position="175"/>
    </location>
</feature>
<feature type="transmembrane region" description="Helical" evidence="13">
    <location>
        <begin position="12"/>
        <end position="33"/>
    </location>
</feature>
<proteinExistence type="inferred from homology"/>
<evidence type="ECO:0000313" key="15">
    <source>
        <dbReference type="EMBL" id="ROV58470.1"/>
    </source>
</evidence>
<keyword evidence="8" id="KW-0249">Electron transport</keyword>
<comment type="cofactor">
    <cofactor evidence="1">
        <name>heme b</name>
        <dbReference type="ChEBI" id="CHEBI:60344"/>
    </cofactor>
</comment>
<evidence type="ECO:0000256" key="9">
    <source>
        <dbReference type="ARBA" id="ARBA00022989"/>
    </source>
</evidence>
<keyword evidence="6 13" id="KW-0812">Transmembrane</keyword>
<keyword evidence="3" id="KW-0813">Transport</keyword>
<evidence type="ECO:0000256" key="6">
    <source>
        <dbReference type="ARBA" id="ARBA00022692"/>
    </source>
</evidence>
<evidence type="ECO:0000256" key="7">
    <source>
        <dbReference type="ARBA" id="ARBA00022723"/>
    </source>
</evidence>
<accession>A0A3N3DVM0</accession>
<feature type="transmembrane region" description="Helical" evidence="13">
    <location>
        <begin position="139"/>
        <end position="159"/>
    </location>
</feature>
<evidence type="ECO:0000256" key="5">
    <source>
        <dbReference type="ARBA" id="ARBA00022617"/>
    </source>
</evidence>
<dbReference type="InterPro" id="IPR011577">
    <property type="entry name" value="Cyt_b561_bac/Ni-Hgenase"/>
</dbReference>
<feature type="transmembrane region" description="Helical" evidence="13">
    <location>
        <begin position="45"/>
        <end position="65"/>
    </location>
</feature>
<evidence type="ECO:0000256" key="13">
    <source>
        <dbReference type="SAM" id="Phobius"/>
    </source>
</evidence>
<dbReference type="GO" id="GO:0009055">
    <property type="term" value="F:electron transfer activity"/>
    <property type="evidence" value="ECO:0007669"/>
    <property type="project" value="InterPro"/>
</dbReference>
<dbReference type="Pfam" id="PF01292">
    <property type="entry name" value="Ni_hydr_CYTB"/>
    <property type="match status" value="1"/>
</dbReference>
<dbReference type="RefSeq" id="WP_123783166.1">
    <property type="nucleotide sequence ID" value="NZ_RKIK01000076.1"/>
</dbReference>
<feature type="transmembrane region" description="Helical" evidence="13">
    <location>
        <begin position="85"/>
        <end position="106"/>
    </location>
</feature>
<dbReference type="GO" id="GO:0022904">
    <property type="term" value="P:respiratory electron transport chain"/>
    <property type="evidence" value="ECO:0007669"/>
    <property type="project" value="InterPro"/>
</dbReference>
<evidence type="ECO:0000256" key="12">
    <source>
        <dbReference type="ARBA" id="ARBA00037975"/>
    </source>
</evidence>
<evidence type="ECO:0000256" key="3">
    <source>
        <dbReference type="ARBA" id="ARBA00022448"/>
    </source>
</evidence>
<comment type="similarity">
    <text evidence="12">Belongs to the cytochrome b561 family.</text>
</comment>